<dbReference type="Proteomes" id="UP000465221">
    <property type="component" value="Unassembled WGS sequence"/>
</dbReference>
<reference evidence="2 3" key="1">
    <citation type="submission" date="2020-01" db="EMBL/GenBank/DDBJ databases">
        <title>Draft genome sequence of Aspergillus udagawae IFM 46972.</title>
        <authorList>
            <person name="Takahashi H."/>
            <person name="Yaguchi T."/>
        </authorList>
    </citation>
    <scope>NUCLEOTIDE SEQUENCE [LARGE SCALE GENOMIC DNA]</scope>
    <source>
        <strain evidence="2 3">IFM 46972</strain>
    </source>
</reference>
<proteinExistence type="predicted"/>
<feature type="compositionally biased region" description="Low complexity" evidence="1">
    <location>
        <begin position="182"/>
        <end position="194"/>
    </location>
</feature>
<dbReference type="EMBL" id="BLKC01000016">
    <property type="protein sequence ID" value="GFF31289.1"/>
    <property type="molecule type" value="Genomic_DNA"/>
</dbReference>
<feature type="compositionally biased region" description="Basic and acidic residues" evidence="1">
    <location>
        <begin position="169"/>
        <end position="180"/>
    </location>
</feature>
<sequence length="239" mass="24431">MILRQHLKRDRAWPQQAYINLRALPLLPGTILTFPPLLQDPVSPLSIMKHLIFTLLALASTSALAQDPGPSPTASVGCEPHGDHWHCDGPATGAASTTSELHRAPSPTESVGCQPHGDHWHCDGPASTAAMTTAPSGDHDHDHDHDHDDDDGAATPTVPSPTESVGCEPHGDHWHCDGPRETGSASAGTSGAAASTLVSTTSSATVSTTGAQQSGGAGSLSVELSVAVGLAVAAAAFHV</sequence>
<gene>
    <name evidence="2" type="ORF">IFM46972_03189</name>
</gene>
<name>A0A8H3RSZ7_9EURO</name>
<feature type="compositionally biased region" description="Low complexity" evidence="1">
    <location>
        <begin position="125"/>
        <end position="136"/>
    </location>
</feature>
<protein>
    <submittedName>
        <fullName evidence="2">Uncharacterized protein</fullName>
    </submittedName>
</protein>
<feature type="compositionally biased region" description="Basic and acidic residues" evidence="1">
    <location>
        <begin position="137"/>
        <end position="146"/>
    </location>
</feature>
<evidence type="ECO:0000313" key="3">
    <source>
        <dbReference type="Proteomes" id="UP000465221"/>
    </source>
</evidence>
<comment type="caution">
    <text evidence="2">The sequence shown here is derived from an EMBL/GenBank/DDBJ whole genome shotgun (WGS) entry which is preliminary data.</text>
</comment>
<dbReference type="AlphaFoldDB" id="A0A8H3RSZ7"/>
<accession>A0A8H3RSZ7</accession>
<evidence type="ECO:0000313" key="2">
    <source>
        <dbReference type="EMBL" id="GFF31289.1"/>
    </source>
</evidence>
<evidence type="ECO:0000256" key="1">
    <source>
        <dbReference type="SAM" id="MobiDB-lite"/>
    </source>
</evidence>
<organism evidence="2 3">
    <name type="scientific">Aspergillus udagawae</name>
    <dbReference type="NCBI Taxonomy" id="91492"/>
    <lineage>
        <taxon>Eukaryota</taxon>
        <taxon>Fungi</taxon>
        <taxon>Dikarya</taxon>
        <taxon>Ascomycota</taxon>
        <taxon>Pezizomycotina</taxon>
        <taxon>Eurotiomycetes</taxon>
        <taxon>Eurotiomycetidae</taxon>
        <taxon>Eurotiales</taxon>
        <taxon>Aspergillaceae</taxon>
        <taxon>Aspergillus</taxon>
        <taxon>Aspergillus subgen. Fumigati</taxon>
    </lineage>
</organism>
<feature type="region of interest" description="Disordered" evidence="1">
    <location>
        <begin position="68"/>
        <end position="194"/>
    </location>
</feature>